<feature type="transmembrane region" description="Helical" evidence="9">
    <location>
        <begin position="74"/>
        <end position="100"/>
    </location>
</feature>
<feature type="domain" description="Sulfatase N-terminal" evidence="10">
    <location>
        <begin position="305"/>
        <end position="571"/>
    </location>
</feature>
<keyword evidence="7" id="KW-0479">Metal-binding</keyword>
<feature type="transmembrane region" description="Helical" evidence="9">
    <location>
        <begin position="199"/>
        <end position="220"/>
    </location>
</feature>
<evidence type="ECO:0000256" key="7">
    <source>
        <dbReference type="PIRSR" id="PIRSR005091-2"/>
    </source>
</evidence>
<dbReference type="InterPro" id="IPR000917">
    <property type="entry name" value="Sulfatase_N"/>
</dbReference>
<dbReference type="PIRSF" id="PIRSF005091">
    <property type="entry name" value="Mmb_sulf_HI1246"/>
    <property type="match status" value="1"/>
</dbReference>
<feature type="binding site" evidence="8">
    <location>
        <position position="521"/>
    </location>
    <ligand>
        <name>Mn(2+)</name>
        <dbReference type="ChEBI" id="CHEBI:29035"/>
    </ligand>
</feature>
<evidence type="ECO:0000256" key="4">
    <source>
        <dbReference type="ARBA" id="ARBA00022989"/>
    </source>
</evidence>
<keyword evidence="3 9" id="KW-0812">Transmembrane</keyword>
<evidence type="ECO:0000256" key="9">
    <source>
        <dbReference type="SAM" id="Phobius"/>
    </source>
</evidence>
<dbReference type="GO" id="GO:0005886">
    <property type="term" value="C:plasma membrane"/>
    <property type="evidence" value="ECO:0007669"/>
    <property type="project" value="UniProtKB-SubCell"/>
</dbReference>
<evidence type="ECO:0000259" key="10">
    <source>
        <dbReference type="Pfam" id="PF00884"/>
    </source>
</evidence>
<evidence type="ECO:0000256" key="3">
    <source>
        <dbReference type="ARBA" id="ARBA00022692"/>
    </source>
</evidence>
<protein>
    <submittedName>
        <fullName evidence="11">Sulfatase-like hydrolase/transferase</fullName>
    </submittedName>
</protein>
<organism evidence="11 12">
    <name type="scientific">Pigmentiphaga aceris</name>
    <dbReference type="NCBI Taxonomy" id="1940612"/>
    <lineage>
        <taxon>Bacteria</taxon>
        <taxon>Pseudomonadati</taxon>
        <taxon>Pseudomonadota</taxon>
        <taxon>Betaproteobacteria</taxon>
        <taxon>Burkholderiales</taxon>
        <taxon>Alcaligenaceae</taxon>
        <taxon>Pigmentiphaga</taxon>
    </lineage>
</organism>
<evidence type="ECO:0000313" key="12">
    <source>
        <dbReference type="Proteomes" id="UP000325161"/>
    </source>
</evidence>
<dbReference type="OrthoDB" id="9760224at2"/>
<feature type="binding site" evidence="8">
    <location>
        <position position="520"/>
    </location>
    <ligand>
        <name>Mn(2+)</name>
        <dbReference type="ChEBI" id="CHEBI:29035"/>
    </ligand>
</feature>
<feature type="binding site" evidence="8">
    <location>
        <position position="312"/>
    </location>
    <ligand>
        <name>Mn(2+)</name>
        <dbReference type="ChEBI" id="CHEBI:29035"/>
    </ligand>
</feature>
<dbReference type="KEGG" id="pacr:FXN63_04670"/>
<dbReference type="Proteomes" id="UP000325161">
    <property type="component" value="Chromosome"/>
</dbReference>
<keyword evidence="7" id="KW-0464">Manganese</keyword>
<dbReference type="PANTHER" id="PTHR47371">
    <property type="entry name" value="LIPOTEICHOIC ACID SYNTHASE"/>
    <property type="match status" value="1"/>
</dbReference>
<feature type="binding site" evidence="7">
    <location>
        <position position="467"/>
    </location>
    <ligand>
        <name>substrate</name>
    </ligand>
</feature>
<keyword evidence="4 9" id="KW-1133">Transmembrane helix</keyword>
<dbReference type="Gene3D" id="3.30.1120.80">
    <property type="match status" value="1"/>
</dbReference>
<dbReference type="GO" id="GO:0046872">
    <property type="term" value="F:metal ion binding"/>
    <property type="evidence" value="ECO:0007669"/>
    <property type="project" value="UniProtKB-KW"/>
</dbReference>
<feature type="binding site" evidence="8">
    <location>
        <position position="351"/>
    </location>
    <ligand>
        <name>Mn(2+)</name>
        <dbReference type="ChEBI" id="CHEBI:29035"/>
    </ligand>
</feature>
<keyword evidence="5 9" id="KW-0472">Membrane</keyword>
<evidence type="ECO:0000256" key="8">
    <source>
        <dbReference type="PIRSR" id="PIRSR005091-3"/>
    </source>
</evidence>
<feature type="transmembrane region" description="Helical" evidence="9">
    <location>
        <begin position="37"/>
        <end position="62"/>
    </location>
</feature>
<dbReference type="Gene3D" id="3.40.720.10">
    <property type="entry name" value="Alkaline Phosphatase, subunit A"/>
    <property type="match status" value="1"/>
</dbReference>
<feature type="transmembrane region" description="Helical" evidence="9">
    <location>
        <begin position="112"/>
        <end position="136"/>
    </location>
</feature>
<comment type="subcellular location">
    <subcellularLocation>
        <location evidence="1">Cell membrane</location>
        <topology evidence="1">Multi-pass membrane protein</topology>
    </subcellularLocation>
</comment>
<dbReference type="GO" id="GO:0016740">
    <property type="term" value="F:transferase activity"/>
    <property type="evidence" value="ECO:0007669"/>
    <property type="project" value="UniProtKB-KW"/>
</dbReference>
<sequence length="661" mass="72069">MSRVLPSVPHAVSAAAPHAVSRANFLGLPTIQGRASLALLVWQITFVCAFAARVLLSALSLSQDLIGASMLPRIFISGALMDAITGLYLVLPFAVYLWLAPRRLYQSRVGRAMVFAGIALTIGTSLYLIASEYFFFDEFNARFNYVAVEYLIYPTEVLTNIRDSYPVYKVLSAAVAMSLSLTWVLRARIRAAFAESSSYGSRTLVMGGVALVTAATLAGVNLQTVQRGHERVANELAANGIYAFFSAARNAHIDYEAYYATLSTQEAATRVRHLLGQNNTQPSGGDNPFARHVDNRDLGPVRKMNVIVLLQESMGSEFVGSLGGRGLTPNIDRIAAQGMSFTHLYASGTRTVRGMEAVTTSLAPVPPESVVKRTNNEGLFNLASIAKQAGYAPTFIYGGYGTFDNMNAFFGGNGWKVVDRTDMPSAKFANIWGIADEALMDNALDVFDKQVARGEQVFSVVMSTSNHKPFTFPAGIPGVAEKGGGRDAGVRYADYAIGHFFDKLQTRPWAKDTMLVIVADHGARVYGRAEVPVSTYEIPLVIHAPAYIQPQRIDTLASQIDVGPTILGLLHLSYDSRLPGRDILRMKPEDGYAVFNHNRDSAMMRGDRVATLGFGKTMQTEIYDPVSKQLRPAPHDPQLESDAQALFQTSQQMFVSGLQKE</sequence>
<keyword evidence="12" id="KW-1185">Reference proteome</keyword>
<dbReference type="InterPro" id="IPR017850">
    <property type="entry name" value="Alkaline_phosphatase_core_sf"/>
</dbReference>
<accession>A0A5C0AXV2</accession>
<dbReference type="PANTHER" id="PTHR47371:SF3">
    <property type="entry name" value="PHOSPHOGLYCEROL TRANSFERASE I"/>
    <property type="match status" value="1"/>
</dbReference>
<keyword evidence="11" id="KW-0808">Transferase</keyword>
<dbReference type="SUPFAM" id="SSF53649">
    <property type="entry name" value="Alkaline phosphatase-like"/>
    <property type="match status" value="1"/>
</dbReference>
<name>A0A5C0AXV2_9BURK</name>
<dbReference type="Pfam" id="PF00884">
    <property type="entry name" value="Sulfatase"/>
    <property type="match status" value="1"/>
</dbReference>
<dbReference type="AlphaFoldDB" id="A0A5C0AXV2"/>
<evidence type="ECO:0000256" key="1">
    <source>
        <dbReference type="ARBA" id="ARBA00004651"/>
    </source>
</evidence>
<evidence type="ECO:0000256" key="5">
    <source>
        <dbReference type="ARBA" id="ARBA00023136"/>
    </source>
</evidence>
<keyword evidence="2" id="KW-1003">Cell membrane</keyword>
<gene>
    <name evidence="11" type="ORF">FXN63_04670</name>
</gene>
<feature type="active site" evidence="6">
    <location>
        <position position="351"/>
    </location>
</feature>
<feature type="transmembrane region" description="Helical" evidence="9">
    <location>
        <begin position="167"/>
        <end position="187"/>
    </location>
</feature>
<dbReference type="CDD" id="cd16015">
    <property type="entry name" value="LTA_synthase"/>
    <property type="match status" value="1"/>
</dbReference>
<evidence type="ECO:0000256" key="2">
    <source>
        <dbReference type="ARBA" id="ARBA00022475"/>
    </source>
</evidence>
<proteinExistence type="predicted"/>
<reference evidence="11 12" key="1">
    <citation type="submission" date="2019-08" db="EMBL/GenBank/DDBJ databases">
        <title>Amphibian skin-associated Pigmentiphaga: genome sequence and occurrence across geography and hosts.</title>
        <authorList>
            <person name="Bletz M.C."/>
            <person name="Bunk B."/>
            <person name="Sproeer C."/>
            <person name="Biwer P."/>
            <person name="Reiter S."/>
            <person name="Rabemananjara F.C.E."/>
            <person name="Schulz S."/>
            <person name="Overmann J."/>
            <person name="Vences M."/>
        </authorList>
    </citation>
    <scope>NUCLEOTIDE SEQUENCE [LARGE SCALE GENOMIC DNA]</scope>
    <source>
        <strain evidence="11 12">Mada1488</strain>
    </source>
</reference>
<dbReference type="InterPro" id="IPR050448">
    <property type="entry name" value="OpgB/LTA_synthase_biosynth"/>
</dbReference>
<dbReference type="RefSeq" id="WP_148813291.1">
    <property type="nucleotide sequence ID" value="NZ_CP043046.1"/>
</dbReference>
<keyword evidence="11" id="KW-0378">Hydrolase</keyword>
<evidence type="ECO:0000256" key="6">
    <source>
        <dbReference type="PIRSR" id="PIRSR005091-1"/>
    </source>
</evidence>
<dbReference type="InterPro" id="IPR012160">
    <property type="entry name" value="LtaS-like"/>
</dbReference>
<dbReference type="EMBL" id="CP043046">
    <property type="protein sequence ID" value="QEI05207.1"/>
    <property type="molecule type" value="Genomic_DNA"/>
</dbReference>
<evidence type="ECO:0000313" key="11">
    <source>
        <dbReference type="EMBL" id="QEI05207.1"/>
    </source>
</evidence>
<dbReference type="GO" id="GO:0016787">
    <property type="term" value="F:hydrolase activity"/>
    <property type="evidence" value="ECO:0007669"/>
    <property type="project" value="UniProtKB-KW"/>
</dbReference>